<evidence type="ECO:0000313" key="1">
    <source>
        <dbReference type="EMBL" id="KAF2744960.1"/>
    </source>
</evidence>
<organism evidence="1 2">
    <name type="scientific">Sporormia fimetaria CBS 119925</name>
    <dbReference type="NCBI Taxonomy" id="1340428"/>
    <lineage>
        <taxon>Eukaryota</taxon>
        <taxon>Fungi</taxon>
        <taxon>Dikarya</taxon>
        <taxon>Ascomycota</taxon>
        <taxon>Pezizomycotina</taxon>
        <taxon>Dothideomycetes</taxon>
        <taxon>Pleosporomycetidae</taxon>
        <taxon>Pleosporales</taxon>
        <taxon>Sporormiaceae</taxon>
        <taxon>Sporormia</taxon>
    </lineage>
</organism>
<reference evidence="1" key="1">
    <citation type="journal article" date="2020" name="Stud. Mycol.">
        <title>101 Dothideomycetes genomes: a test case for predicting lifestyles and emergence of pathogens.</title>
        <authorList>
            <person name="Haridas S."/>
            <person name="Albert R."/>
            <person name="Binder M."/>
            <person name="Bloem J."/>
            <person name="Labutti K."/>
            <person name="Salamov A."/>
            <person name="Andreopoulos B."/>
            <person name="Baker S."/>
            <person name="Barry K."/>
            <person name="Bills G."/>
            <person name="Bluhm B."/>
            <person name="Cannon C."/>
            <person name="Castanera R."/>
            <person name="Culley D."/>
            <person name="Daum C."/>
            <person name="Ezra D."/>
            <person name="Gonzalez J."/>
            <person name="Henrissat B."/>
            <person name="Kuo A."/>
            <person name="Liang C."/>
            <person name="Lipzen A."/>
            <person name="Lutzoni F."/>
            <person name="Magnuson J."/>
            <person name="Mondo S."/>
            <person name="Nolan M."/>
            <person name="Ohm R."/>
            <person name="Pangilinan J."/>
            <person name="Park H.-J."/>
            <person name="Ramirez L."/>
            <person name="Alfaro M."/>
            <person name="Sun H."/>
            <person name="Tritt A."/>
            <person name="Yoshinaga Y."/>
            <person name="Zwiers L.-H."/>
            <person name="Turgeon B."/>
            <person name="Goodwin S."/>
            <person name="Spatafora J."/>
            <person name="Crous P."/>
            <person name="Grigoriev I."/>
        </authorList>
    </citation>
    <scope>NUCLEOTIDE SEQUENCE</scope>
    <source>
        <strain evidence="1">CBS 119925</strain>
    </source>
</reference>
<name>A0A6A6V625_9PLEO</name>
<dbReference type="Proteomes" id="UP000799440">
    <property type="component" value="Unassembled WGS sequence"/>
</dbReference>
<dbReference type="EMBL" id="MU006585">
    <property type="protein sequence ID" value="KAF2744960.1"/>
    <property type="molecule type" value="Genomic_DNA"/>
</dbReference>
<sequence length="185" mass="21023">MGSLPLKKRMKWLKLCLWYRPFPLPSLLAGNQSVTFSCLGYETQRFLVCLYCRCICLLHTEFSIWIHGSQGASLAGLSPDSKPRTNRAAQNRAQGDQQWNHYPGWVSAHKQRSSVESSTREQTNGFEKTTNFPRVMVTIWNIRYWASISNALSLANHLTAGIQCDFSRESTTSFEEMAKLVTIPS</sequence>
<dbReference type="AlphaFoldDB" id="A0A6A6V625"/>
<proteinExistence type="predicted"/>
<gene>
    <name evidence="1" type="ORF">M011DRAFT_153865</name>
</gene>
<keyword evidence="2" id="KW-1185">Reference proteome</keyword>
<evidence type="ECO:0000313" key="2">
    <source>
        <dbReference type="Proteomes" id="UP000799440"/>
    </source>
</evidence>
<accession>A0A6A6V625</accession>
<protein>
    <submittedName>
        <fullName evidence="1">Uncharacterized protein</fullName>
    </submittedName>
</protein>